<evidence type="ECO:0000259" key="1">
    <source>
        <dbReference type="Pfam" id="PF09343"/>
    </source>
</evidence>
<comment type="caution">
    <text evidence="2">The sequence shown here is derived from an EMBL/GenBank/DDBJ whole genome shotgun (WGS) entry which is preliminary data.</text>
</comment>
<organism evidence="2 3">
    <name type="scientific">Burkholderia reimsis</name>
    <dbReference type="NCBI Taxonomy" id="2234132"/>
    <lineage>
        <taxon>Bacteria</taxon>
        <taxon>Pseudomonadati</taxon>
        <taxon>Pseudomonadota</taxon>
        <taxon>Betaproteobacteria</taxon>
        <taxon>Burkholderiales</taxon>
        <taxon>Burkholderiaceae</taxon>
        <taxon>Burkholderia</taxon>
    </lineage>
</organism>
<dbReference type="Proteomes" id="UP000252458">
    <property type="component" value="Unassembled WGS sequence"/>
</dbReference>
<keyword evidence="3" id="KW-1185">Reference proteome</keyword>
<reference evidence="2 3" key="1">
    <citation type="submission" date="2018-06" db="EMBL/GenBank/DDBJ databases">
        <title>Draft genome sequence of Burkholderia reimsis strain BE51 isolated from a French agricultural soil.</title>
        <authorList>
            <person name="Esmaeel Q."/>
        </authorList>
    </citation>
    <scope>NUCLEOTIDE SEQUENCE [LARGE SCALE GENOMIC DNA]</scope>
    <source>
        <strain evidence="2 3">BE51</strain>
    </source>
</reference>
<name>A0A365QUW1_9BURK</name>
<dbReference type="Pfam" id="PF09343">
    <property type="entry name" value="DUF2460"/>
    <property type="match status" value="1"/>
</dbReference>
<dbReference type="InterPro" id="IPR011740">
    <property type="entry name" value="DUF2460"/>
</dbReference>
<evidence type="ECO:0000313" key="3">
    <source>
        <dbReference type="Proteomes" id="UP000252458"/>
    </source>
</evidence>
<dbReference type="RefSeq" id="WP_113045899.1">
    <property type="nucleotide sequence ID" value="NZ_QMFZ01000012.1"/>
</dbReference>
<protein>
    <recommendedName>
        <fullName evidence="1">DUF2460 domain-containing protein</fullName>
    </recommendedName>
</protein>
<dbReference type="AlphaFoldDB" id="A0A365QUW1"/>
<sequence>MTSPFLETPRFPDDLARWALGGVNYSTIVIGSTSGRETRNSLWQYGRAQWDLQNVECAEGIAGNAYVLQTLRNFFRVCKGQAYGFRMRDYTDYSDEGNGILGLPTSQLAPGAAPTGHGAAIPVMQLYKQYVASPLSDYRVIQKPLPGSVTIKRNGTTAAGATLDTTTGLVTFAADSSASITSASAATNCVLTFSAIPSTAAVGKSVYVTGVSGTIGTLLNGQAWSIIGATSTTLTLAANTTGLTGGSGGTASMYPQGTDALTWTGLFDTPCRFATDAFEPVFDPGGLYTFQTLKIVEVRL</sequence>
<proteinExistence type="predicted"/>
<feature type="domain" description="DUF2460" evidence="1">
    <location>
        <begin position="10"/>
        <end position="177"/>
    </location>
</feature>
<accession>A0A365QUW1</accession>
<dbReference type="EMBL" id="QMFZ01000012">
    <property type="protein sequence ID" value="RBB38911.1"/>
    <property type="molecule type" value="Genomic_DNA"/>
</dbReference>
<gene>
    <name evidence="2" type="ORF">DPV79_16155</name>
</gene>
<evidence type="ECO:0000313" key="2">
    <source>
        <dbReference type="EMBL" id="RBB38911.1"/>
    </source>
</evidence>